<dbReference type="AlphaFoldDB" id="D2R2P1"/>
<evidence type="ECO:0000313" key="7">
    <source>
        <dbReference type="EMBL" id="ADB16881.1"/>
    </source>
</evidence>
<dbReference type="Pfam" id="PF14559">
    <property type="entry name" value="TPR_19"/>
    <property type="match status" value="1"/>
</dbReference>
<dbReference type="HOGENOM" id="CLU_489875_0_0_0"/>
<dbReference type="PROSITE" id="PS50293">
    <property type="entry name" value="TPR_REGION"/>
    <property type="match status" value="1"/>
</dbReference>
<feature type="region of interest" description="Disordered" evidence="4">
    <location>
        <begin position="532"/>
        <end position="556"/>
    </location>
</feature>
<feature type="repeat" description="TPR" evidence="3">
    <location>
        <begin position="204"/>
        <end position="237"/>
    </location>
</feature>
<protein>
    <submittedName>
        <fullName evidence="7">TPR repeat-containing protein</fullName>
    </submittedName>
</protein>
<name>D2R2P1_PIRSD</name>
<dbReference type="OrthoDB" id="250076at2"/>
<evidence type="ECO:0000256" key="5">
    <source>
        <dbReference type="SAM" id="SignalP"/>
    </source>
</evidence>
<dbReference type="eggNOG" id="COG0457">
    <property type="taxonomic scope" value="Bacteria"/>
</dbReference>
<feature type="repeat" description="TPR" evidence="3">
    <location>
        <begin position="238"/>
        <end position="271"/>
    </location>
</feature>
<dbReference type="SMART" id="SM00028">
    <property type="entry name" value="TPR"/>
    <property type="match status" value="8"/>
</dbReference>
<proteinExistence type="predicted"/>
<accession>D2R2P1</accession>
<dbReference type="PANTHER" id="PTHR44858:SF1">
    <property type="entry name" value="UDP-N-ACETYLGLUCOSAMINE--PEPTIDE N-ACETYLGLUCOSAMINYLTRANSFERASE SPINDLY-RELATED"/>
    <property type="match status" value="1"/>
</dbReference>
<dbReference type="STRING" id="530564.Psta_2210"/>
<dbReference type="eggNOG" id="COG3118">
    <property type="taxonomic scope" value="Bacteria"/>
</dbReference>
<dbReference type="InterPro" id="IPR050498">
    <property type="entry name" value="Ycf3"/>
</dbReference>
<dbReference type="EMBL" id="CP001848">
    <property type="protein sequence ID" value="ADB16881.1"/>
    <property type="molecule type" value="Genomic_DNA"/>
</dbReference>
<dbReference type="GO" id="GO:0046813">
    <property type="term" value="P:receptor-mediated virion attachment to host cell"/>
    <property type="evidence" value="ECO:0007669"/>
    <property type="project" value="TreeGrafter"/>
</dbReference>
<feature type="domain" description="Doublecortin" evidence="6">
    <location>
        <begin position="158"/>
        <end position="254"/>
    </location>
</feature>
<dbReference type="GO" id="GO:0009279">
    <property type="term" value="C:cell outer membrane"/>
    <property type="evidence" value="ECO:0007669"/>
    <property type="project" value="TreeGrafter"/>
</dbReference>
<dbReference type="Proteomes" id="UP000001887">
    <property type="component" value="Chromosome"/>
</dbReference>
<reference evidence="7 8" key="1">
    <citation type="journal article" date="2009" name="Stand. Genomic Sci.">
        <title>Complete genome sequence of Pirellula staleyi type strain (ATCC 27377).</title>
        <authorList>
            <person name="Clum A."/>
            <person name="Tindall B.J."/>
            <person name="Sikorski J."/>
            <person name="Ivanova N."/>
            <person name="Mavrommatis K."/>
            <person name="Lucas S."/>
            <person name="Glavina del Rio T."/>
            <person name="Nolan M."/>
            <person name="Chen F."/>
            <person name="Tice H."/>
            <person name="Pitluck S."/>
            <person name="Cheng J.F."/>
            <person name="Chertkov O."/>
            <person name="Brettin T."/>
            <person name="Han C."/>
            <person name="Detter J.C."/>
            <person name="Kuske C."/>
            <person name="Bruce D."/>
            <person name="Goodwin L."/>
            <person name="Ovchinikova G."/>
            <person name="Pati A."/>
            <person name="Mikhailova N."/>
            <person name="Chen A."/>
            <person name="Palaniappan K."/>
            <person name="Land M."/>
            <person name="Hauser L."/>
            <person name="Chang Y.J."/>
            <person name="Jeffries C.D."/>
            <person name="Chain P."/>
            <person name="Rohde M."/>
            <person name="Goker M."/>
            <person name="Bristow J."/>
            <person name="Eisen J.A."/>
            <person name="Markowitz V."/>
            <person name="Hugenholtz P."/>
            <person name="Kyrpides N.C."/>
            <person name="Klenk H.P."/>
            <person name="Lapidus A."/>
        </authorList>
    </citation>
    <scope>NUCLEOTIDE SEQUENCE [LARGE SCALE GENOMIC DNA]</scope>
    <source>
        <strain evidence="8">ATCC 27377 / DSM 6068 / ICPB 4128</strain>
    </source>
</reference>
<dbReference type="InterPro" id="IPR011990">
    <property type="entry name" value="TPR-like_helical_dom_sf"/>
</dbReference>
<feature type="signal peptide" evidence="5">
    <location>
        <begin position="1"/>
        <end position="34"/>
    </location>
</feature>
<keyword evidence="8" id="KW-1185">Reference proteome</keyword>
<organism evidence="7 8">
    <name type="scientific">Pirellula staleyi (strain ATCC 27377 / DSM 6068 / ICPB 4128)</name>
    <name type="common">Pirella staleyi</name>
    <dbReference type="NCBI Taxonomy" id="530564"/>
    <lineage>
        <taxon>Bacteria</taxon>
        <taxon>Pseudomonadati</taxon>
        <taxon>Planctomycetota</taxon>
        <taxon>Planctomycetia</taxon>
        <taxon>Pirellulales</taxon>
        <taxon>Pirellulaceae</taxon>
        <taxon>Pirellula</taxon>
    </lineage>
</organism>
<feature type="repeat" description="TPR" evidence="3">
    <location>
        <begin position="408"/>
        <end position="441"/>
    </location>
</feature>
<keyword evidence="2 3" id="KW-0802">TPR repeat</keyword>
<dbReference type="SUPFAM" id="SSF48452">
    <property type="entry name" value="TPR-like"/>
    <property type="match status" value="1"/>
</dbReference>
<sequence length="556" mass="61137" precursor="true">MIHRWTLNVRFFRKLCALGTLSLALATGIPHAFAAGEGQAELDQATELQLSAETLADLEKIITLTESALKKGLDDGQAGFAKEMLAATAYQHAERLAAAIFEQTPPSPKWPLIRQYALRDLEKALANNPKLPDAHVLLAKLNVLPGGDTKIAMDSLDEAIKLLKKEDNVRELSKILVLRAALSEDEEKKLADLSAAVDADPENVEAWQGRALIYLEKGENDKAVEDLKKLVEKNGDNPTAIAALSEAFTNLKKYDEALAQANKLIEVAPKLSLGYTLRSRIYVLKDDLKSALKDLDEALEISPDDLGALLLRSRLHAAEGNDAAAKADVEKALAVRPDLPQAIMLRSLLAAQKGKIAEAVADLQLLLQADPQNAEYRLQLASYYVADKRPRKAIEVLDQLIENDAANSEALRVRGDALLSIGKHKEAIADYEKALSVEPDDTGVLNNLAWVMATSKDDSVRNSKRSIELGMKACELTKFEKAHILSTLAAGYAEAGDWENAIKWSTKAVEAGDGDEVKDQLKEELEFYKQKKPWREMQETEENTKPLEPARNDLET</sequence>
<dbReference type="InterPro" id="IPR003533">
    <property type="entry name" value="Doublecortin_dom"/>
</dbReference>
<dbReference type="Gene3D" id="1.25.40.10">
    <property type="entry name" value="Tetratricopeptide repeat domain"/>
    <property type="match status" value="2"/>
</dbReference>
<dbReference type="GO" id="GO:0035556">
    <property type="term" value="P:intracellular signal transduction"/>
    <property type="evidence" value="ECO:0007669"/>
    <property type="project" value="InterPro"/>
</dbReference>
<dbReference type="InterPro" id="IPR019734">
    <property type="entry name" value="TPR_rpt"/>
</dbReference>
<dbReference type="Pfam" id="PF13432">
    <property type="entry name" value="TPR_16"/>
    <property type="match status" value="2"/>
</dbReference>
<evidence type="ECO:0000256" key="1">
    <source>
        <dbReference type="ARBA" id="ARBA00022737"/>
    </source>
</evidence>
<keyword evidence="1" id="KW-0677">Repeat</keyword>
<feature type="chain" id="PRO_5003034509" evidence="5">
    <location>
        <begin position="35"/>
        <end position="556"/>
    </location>
</feature>
<keyword evidence="5" id="KW-0732">Signal</keyword>
<dbReference type="PANTHER" id="PTHR44858">
    <property type="entry name" value="TETRATRICOPEPTIDE REPEAT PROTEIN 6"/>
    <property type="match status" value="1"/>
</dbReference>
<dbReference type="PROSITE" id="PS50309">
    <property type="entry name" value="DC"/>
    <property type="match status" value="1"/>
</dbReference>
<evidence type="ECO:0000256" key="3">
    <source>
        <dbReference type="PROSITE-ProRule" id="PRU00339"/>
    </source>
</evidence>
<dbReference type="PROSITE" id="PS50005">
    <property type="entry name" value="TPR"/>
    <property type="match status" value="4"/>
</dbReference>
<evidence type="ECO:0000313" key="8">
    <source>
        <dbReference type="Proteomes" id="UP000001887"/>
    </source>
</evidence>
<dbReference type="KEGG" id="psl:Psta_2210"/>
<feature type="repeat" description="TPR" evidence="3">
    <location>
        <begin position="272"/>
        <end position="305"/>
    </location>
</feature>
<evidence type="ECO:0000256" key="2">
    <source>
        <dbReference type="ARBA" id="ARBA00022803"/>
    </source>
</evidence>
<gene>
    <name evidence="7" type="ordered locus">Psta_2210</name>
</gene>
<evidence type="ECO:0000259" key="6">
    <source>
        <dbReference type="PROSITE" id="PS50309"/>
    </source>
</evidence>
<evidence type="ECO:0000256" key="4">
    <source>
        <dbReference type="SAM" id="MobiDB-lite"/>
    </source>
</evidence>